<dbReference type="PANTHER" id="PTHR34987">
    <property type="entry name" value="C, PUTATIVE (AFU_ORTHOLOGUE AFUA_3G02880)-RELATED"/>
    <property type="match status" value="1"/>
</dbReference>
<reference evidence="1" key="1">
    <citation type="journal article" date="2021" name="Sci. Rep.">
        <title>Diploid genomic architecture of Nitzschia inconspicua, an elite biomass production diatom.</title>
        <authorList>
            <person name="Oliver A."/>
            <person name="Podell S."/>
            <person name="Pinowska A."/>
            <person name="Traller J.C."/>
            <person name="Smith S.R."/>
            <person name="McClure R."/>
            <person name="Beliaev A."/>
            <person name="Bohutskyi P."/>
            <person name="Hill E.A."/>
            <person name="Rabines A."/>
            <person name="Zheng H."/>
            <person name="Allen L.Z."/>
            <person name="Kuo A."/>
            <person name="Grigoriev I.V."/>
            <person name="Allen A.E."/>
            <person name="Hazlebeck D."/>
            <person name="Allen E.E."/>
        </authorList>
    </citation>
    <scope>NUCLEOTIDE SEQUENCE</scope>
    <source>
        <strain evidence="1">Hildebrandi</strain>
    </source>
</reference>
<dbReference type="OrthoDB" id="10036721at2759"/>
<proteinExistence type="predicted"/>
<dbReference type="EMBL" id="JAGRRH010000026">
    <property type="protein sequence ID" value="KAG7341488.1"/>
    <property type="molecule type" value="Genomic_DNA"/>
</dbReference>
<reference evidence="1" key="2">
    <citation type="submission" date="2021-04" db="EMBL/GenBank/DDBJ databases">
        <authorList>
            <person name="Podell S."/>
        </authorList>
    </citation>
    <scope>NUCLEOTIDE SEQUENCE</scope>
    <source>
        <strain evidence="1">Hildebrandi</strain>
    </source>
</reference>
<evidence type="ECO:0008006" key="3">
    <source>
        <dbReference type="Google" id="ProtNLM"/>
    </source>
</evidence>
<organism evidence="1 2">
    <name type="scientific">Nitzschia inconspicua</name>
    <dbReference type="NCBI Taxonomy" id="303405"/>
    <lineage>
        <taxon>Eukaryota</taxon>
        <taxon>Sar</taxon>
        <taxon>Stramenopiles</taxon>
        <taxon>Ochrophyta</taxon>
        <taxon>Bacillariophyta</taxon>
        <taxon>Bacillariophyceae</taxon>
        <taxon>Bacillariophycidae</taxon>
        <taxon>Bacillariales</taxon>
        <taxon>Bacillariaceae</taxon>
        <taxon>Nitzschia</taxon>
    </lineage>
</organism>
<evidence type="ECO:0000313" key="1">
    <source>
        <dbReference type="EMBL" id="KAG7341488.1"/>
    </source>
</evidence>
<dbReference type="AlphaFoldDB" id="A0A9K3PBM9"/>
<dbReference type="Proteomes" id="UP000693970">
    <property type="component" value="Unassembled WGS sequence"/>
</dbReference>
<gene>
    <name evidence="1" type="ORF">IV203_023440</name>
</gene>
<accession>A0A9K3PBM9</accession>
<keyword evidence="2" id="KW-1185">Reference proteome</keyword>
<comment type="caution">
    <text evidence="1">The sequence shown here is derived from an EMBL/GenBank/DDBJ whole genome shotgun (WGS) entry which is preliminary data.</text>
</comment>
<name>A0A9K3PBM9_9STRA</name>
<evidence type="ECO:0000313" key="2">
    <source>
        <dbReference type="Proteomes" id="UP000693970"/>
    </source>
</evidence>
<dbReference type="PANTHER" id="PTHR34987:SF4">
    <property type="entry name" value="ALPHA-L-RHAMNOSIDASE C-TERMINAL DOMAIN-CONTAINING PROTEIN"/>
    <property type="match status" value="1"/>
</dbReference>
<sequence length="936" mass="104698">MTWKYDNIFVRRHNAFVATASVWILLFLSPTSSQELYTTTQRFNVADYEAPEPFPYLHHFCSDCLPQIDESPDPLVSYTWNAHVNTSQLQVYRTHQLSSYKVIPSHAISEENLQNFFAVRKQSSSTQNRTVSTSLKVYQNCTIILDWGLERAAWFELQMKTAPNANVLASLSEFNEPYPDKTRELTKYGDITYRLETNDELYEGVRFTFLYISFSHNIDRSNKPNGADSINSATPFPPCVEILDVSLVAKIKPIAYTGSFRSSNVELTKTWYTGAYGVRLNMEAEGFNSVLMERGDRVAIQGDGHPTIDTALVAFASENVFNMVKNVLQQTDSSHKHVVDDSIMAYPLYWCISAIDYYWVSGDHDFFVEQLTPDIQVLVDRRIDDFLKPDLDITWFGWDDRVGNGWCYHDNDKCNREAHLAFAALVIRVCNDFSRALWASGQIDLAKQYYGQSATMSQKLRQVPEYPTGFGVHAAANVLNAVGTATANETEYWMTTTLNDPITICSFSQFNQYWILQAFGNVGDVNAMEHALESIQLCWGTMMKLGKGCFWELSSPEWLRFLNDGDAAPHMPSYCHPWASGVTTWLSHVLGGLTPATPGYTKFAALPYVSSTHPSVSTRVETPEGTILVNVTLRDDLSIEMHVDSPVSGIVGLRSEVLGFHGALYPLATNLALVNGVQAKPISYQKARQVLQDKVGSEGAFFFLWVPGGASSVIEAKYGPFPRSNVLPEQASRYLSATNGFPELKYPATIDLDRSSQGNGLNTYGKDGYILFGCGEGGGDIEQLPQYVANLTAIRHGFPGYINVRREFVGYSDTNPVYLPLSRHHASSLGQRGLGRINLEDKGAGDLNCILLDVTISNDLKPGQFMLSVYFGAESKFNRHAIRIMDGDTFNLIAPTPLIDDYVDGVWLTVRYNKSIRLKFLDMKGILISAVAFSSR</sequence>
<protein>
    <recommendedName>
        <fullName evidence="3">Alpha-L-rhamnosidase</fullName>
    </recommendedName>
</protein>